<proteinExistence type="predicted"/>
<evidence type="ECO:0000313" key="4">
    <source>
        <dbReference type="Proteomes" id="UP000183615"/>
    </source>
</evidence>
<dbReference type="Pfam" id="PF14258">
    <property type="entry name" value="DUF4350"/>
    <property type="match status" value="1"/>
</dbReference>
<gene>
    <name evidence="3" type="ORF">BET99_03045</name>
</gene>
<feature type="transmembrane region" description="Helical" evidence="1">
    <location>
        <begin position="6"/>
        <end position="27"/>
    </location>
</feature>
<sequence length="438" mass="49485">MPISSRSGVIFLFVTILICVLVLFPILQYVVERDPQLSAYDEDWNDISNFRMALEEQGETSYNVSAILSNPAVLDEIDDPSSTLLIIAGTESPYSNLELEILVRYMENGGSILVFGDFDYSNTIAGLFAIEYVEHRLWDQNYRGNVSLIETTAYIRDSVSGDESYSLLLNEPVAIKDLQSAKVNFWSSGFEVRRQTIMSTSGSSWIDSDDDGAITPEDEAAPPSGFALGMRFDMGPRTEPLGSAVFISDSSLPINEMWNENQNSLFLKALVKSMVGSNGVILFDESRHTQDSFGASLFQAALGFYFLLSGDTLILQVIRLNVLVAVIILTMALSLRQPEPSRWYHIFDIMRPRPFRSYGHNIDNGILALQEVFLERIRLKYQIYEFDDKSRKERLTILPNLLRNYNIPLDDDFKMLLGAPTQIRPNDLRSIAKKLSTW</sequence>
<evidence type="ECO:0000259" key="2">
    <source>
        <dbReference type="Pfam" id="PF14258"/>
    </source>
</evidence>
<dbReference type="InterPro" id="IPR025646">
    <property type="entry name" value="DUF4350"/>
</dbReference>
<dbReference type="AlphaFoldDB" id="A0A1J5U2R6"/>
<evidence type="ECO:0000256" key="1">
    <source>
        <dbReference type="SAM" id="Phobius"/>
    </source>
</evidence>
<name>A0A1J5U2R6_9ARCH</name>
<reference evidence="3 4" key="1">
    <citation type="submission" date="2016-08" db="EMBL/GenBank/DDBJ databases">
        <title>New Insights into Marine Group III Euryarchaeota, from dark to light.</title>
        <authorList>
            <person name="Haro-Moreno J.M."/>
            <person name="Rodriguez-Valera F."/>
            <person name="Lopez-Garcia P."/>
            <person name="Moreira D."/>
            <person name="Martin-Cuadrado A.B."/>
        </authorList>
    </citation>
    <scope>NUCLEOTIDE SEQUENCE [LARGE SCALE GENOMIC DNA]</scope>
    <source>
        <strain evidence="3">CG-Epi2</strain>
    </source>
</reference>
<accession>A0A1J5U2R6</accession>
<dbReference type="EMBL" id="MIYZ01000002">
    <property type="protein sequence ID" value="OIR23045.1"/>
    <property type="molecule type" value="Genomic_DNA"/>
</dbReference>
<dbReference type="Proteomes" id="UP000183615">
    <property type="component" value="Unassembled WGS sequence"/>
</dbReference>
<keyword evidence="1" id="KW-0812">Transmembrane</keyword>
<feature type="transmembrane region" description="Helical" evidence="1">
    <location>
        <begin position="314"/>
        <end position="335"/>
    </location>
</feature>
<protein>
    <recommendedName>
        <fullName evidence="2">DUF4350 domain-containing protein</fullName>
    </recommendedName>
</protein>
<evidence type="ECO:0000313" key="3">
    <source>
        <dbReference type="EMBL" id="OIR23045.1"/>
    </source>
</evidence>
<keyword evidence="1" id="KW-1133">Transmembrane helix</keyword>
<feature type="domain" description="DUF4350" evidence="2">
    <location>
        <begin position="40"/>
        <end position="270"/>
    </location>
</feature>
<comment type="caution">
    <text evidence="3">The sequence shown here is derived from an EMBL/GenBank/DDBJ whole genome shotgun (WGS) entry which is preliminary data.</text>
</comment>
<keyword evidence="1" id="KW-0472">Membrane</keyword>
<organism evidence="3 4">
    <name type="scientific">Marine Group III euryarchaeote CG-Epi2</name>
    <dbReference type="NCBI Taxonomy" id="1888996"/>
    <lineage>
        <taxon>Archaea</taxon>
        <taxon>Methanobacteriati</taxon>
        <taxon>Thermoplasmatota</taxon>
        <taxon>Thermoplasmata</taxon>
        <taxon>Candidatus Thermoprofundales</taxon>
    </lineage>
</organism>